<protein>
    <submittedName>
        <fullName evidence="1">Uncharacterized protein</fullName>
    </submittedName>
</protein>
<comment type="caution">
    <text evidence="1">The sequence shown here is derived from an EMBL/GenBank/DDBJ whole genome shotgun (WGS) entry which is preliminary data.</text>
</comment>
<dbReference type="EMBL" id="AECZ01000036">
    <property type="protein sequence ID" value="EFL49658.1"/>
    <property type="molecule type" value="Genomic_DNA"/>
</dbReference>
<proteinExistence type="predicted"/>
<dbReference type="OrthoDB" id="5494762at2"/>
<gene>
    <name evidence="1" type="ORF">DesfrDRAFT_3581</name>
</gene>
<keyword evidence="2" id="KW-1185">Reference proteome</keyword>
<dbReference type="Proteomes" id="UP000006250">
    <property type="component" value="Unassembled WGS sequence"/>
</dbReference>
<evidence type="ECO:0000313" key="2">
    <source>
        <dbReference type="Proteomes" id="UP000006250"/>
    </source>
</evidence>
<name>E1K131_SOLFR</name>
<reference evidence="1 2" key="1">
    <citation type="submission" date="2010-08" db="EMBL/GenBank/DDBJ databases">
        <title>The draft genome of Desulfovibrio fructosovorans JJ.</title>
        <authorList>
            <consortium name="US DOE Joint Genome Institute (JGI-PGF)"/>
            <person name="Lucas S."/>
            <person name="Copeland A."/>
            <person name="Lapidus A."/>
            <person name="Cheng J.-F."/>
            <person name="Bruce D."/>
            <person name="Goodwin L."/>
            <person name="Pitluck S."/>
            <person name="Land M.L."/>
            <person name="Hauser L."/>
            <person name="Chang Y.-J."/>
            <person name="Jeffries C."/>
            <person name="Wall J.D."/>
            <person name="Stahl D.A."/>
            <person name="Arkin A.P."/>
            <person name="Dehal P."/>
            <person name="Stolyar S.M."/>
            <person name="Hazen T.C."/>
            <person name="Woyke T.J."/>
        </authorList>
    </citation>
    <scope>NUCLEOTIDE SEQUENCE [LARGE SCALE GENOMIC DNA]</scope>
    <source>
        <strain evidence="1 2">JJ</strain>
    </source>
</reference>
<sequence>MDIDNIRIIKEIASPDGAMAYDAHDHASMPVEGDDTGLTYGAYFEALEAFVSGEGFAPLMRALVASGRPEGLAEAKAVVLRAEKHGALYHPASCTVRFDGDAAKFCLNVAASEMGRGCLEVEAGLLETLRGRFTPEFLPCPYAYGKVGALGLLLEEWFGGYHEFHQDGSGRVRLWDFDAGERLLTAGEAAALYGEAARILTRYYDTETGASIGPWHHGAGDFVARIADGAVSARLITVRGYGASRPFTEAGPMAERLAGLSFFANMTMRARLDRVNGVGDLVLADTAVVPSIVAGFATALGERPDSGDAGLGLLDFLGSFSAEELAGAGAQLMETCPPEERELLAVAWPEHAEALVAGLGGL</sequence>
<evidence type="ECO:0000313" key="1">
    <source>
        <dbReference type="EMBL" id="EFL49658.1"/>
    </source>
</evidence>
<dbReference type="STRING" id="596151.DesfrDRAFT_3581"/>
<dbReference type="eggNOG" id="COG0457">
    <property type="taxonomic scope" value="Bacteria"/>
</dbReference>
<organism evidence="1 2">
    <name type="scientific">Solidesulfovibrio fructosivorans JJ]</name>
    <dbReference type="NCBI Taxonomy" id="596151"/>
    <lineage>
        <taxon>Bacteria</taxon>
        <taxon>Pseudomonadati</taxon>
        <taxon>Thermodesulfobacteriota</taxon>
        <taxon>Desulfovibrionia</taxon>
        <taxon>Desulfovibrionales</taxon>
        <taxon>Desulfovibrionaceae</taxon>
        <taxon>Solidesulfovibrio</taxon>
    </lineage>
</organism>
<accession>E1K131</accession>
<dbReference type="AlphaFoldDB" id="E1K131"/>
<dbReference type="RefSeq" id="WP_005996220.1">
    <property type="nucleotide sequence ID" value="NZ_AECZ01000036.1"/>
</dbReference>